<dbReference type="CDD" id="cd00093">
    <property type="entry name" value="HTH_XRE"/>
    <property type="match status" value="1"/>
</dbReference>
<dbReference type="RefSeq" id="WP_181778629.1">
    <property type="nucleotide sequence ID" value="NZ_QNSB01000003.1"/>
</dbReference>
<feature type="region of interest" description="Disordered" evidence="2">
    <location>
        <begin position="78"/>
        <end position="97"/>
    </location>
</feature>
<dbReference type="SMART" id="SM00530">
    <property type="entry name" value="HTH_XRE"/>
    <property type="match status" value="1"/>
</dbReference>
<feature type="domain" description="HTH cro/C1-type" evidence="3">
    <location>
        <begin position="15"/>
        <end position="69"/>
    </location>
</feature>
<dbReference type="PROSITE" id="PS50943">
    <property type="entry name" value="HTH_CROC1"/>
    <property type="match status" value="1"/>
</dbReference>
<dbReference type="Proteomes" id="UP000253509">
    <property type="component" value="Unassembled WGS sequence"/>
</dbReference>
<sequence length="97" mass="10929">MTGDDDFLQAFAQRLQRLRRKTGLPQEQVAFRSGLSVSTYSQLERGRMGINIKRLPELAGALDCDIVDLFTDHHIDRSGLTDETPATRAQRLTGRLD</sequence>
<evidence type="ECO:0000256" key="2">
    <source>
        <dbReference type="SAM" id="MobiDB-lite"/>
    </source>
</evidence>
<evidence type="ECO:0000259" key="3">
    <source>
        <dbReference type="PROSITE" id="PS50943"/>
    </source>
</evidence>
<evidence type="ECO:0000313" key="5">
    <source>
        <dbReference type="Proteomes" id="UP000253509"/>
    </source>
</evidence>
<dbReference type="InterPro" id="IPR010982">
    <property type="entry name" value="Lambda_DNA-bd_dom_sf"/>
</dbReference>
<keyword evidence="1" id="KW-0238">DNA-binding</keyword>
<evidence type="ECO:0000256" key="1">
    <source>
        <dbReference type="ARBA" id="ARBA00023125"/>
    </source>
</evidence>
<dbReference type="EMBL" id="QNSB01000003">
    <property type="protein sequence ID" value="RBP72857.1"/>
    <property type="molecule type" value="Genomic_DNA"/>
</dbReference>
<dbReference type="Pfam" id="PF01381">
    <property type="entry name" value="HTH_3"/>
    <property type="match status" value="1"/>
</dbReference>
<gene>
    <name evidence="4" type="ORF">DFO65_103148</name>
</gene>
<dbReference type="PANTHER" id="PTHR46797:SF1">
    <property type="entry name" value="METHYLPHOSPHONATE SYNTHASE"/>
    <property type="match status" value="1"/>
</dbReference>
<dbReference type="AlphaFoldDB" id="A0A366IK96"/>
<organism evidence="4 5">
    <name type="scientific">Brevibacterium celere</name>
    <dbReference type="NCBI Taxonomy" id="225845"/>
    <lineage>
        <taxon>Bacteria</taxon>
        <taxon>Bacillati</taxon>
        <taxon>Actinomycetota</taxon>
        <taxon>Actinomycetes</taxon>
        <taxon>Micrococcales</taxon>
        <taxon>Brevibacteriaceae</taxon>
        <taxon>Brevibacterium</taxon>
    </lineage>
</organism>
<dbReference type="InterPro" id="IPR050807">
    <property type="entry name" value="TransReg_Diox_bact_type"/>
</dbReference>
<keyword evidence="5" id="KW-1185">Reference proteome</keyword>
<proteinExistence type="predicted"/>
<comment type="caution">
    <text evidence="4">The sequence shown here is derived from an EMBL/GenBank/DDBJ whole genome shotgun (WGS) entry which is preliminary data.</text>
</comment>
<dbReference type="SUPFAM" id="SSF47413">
    <property type="entry name" value="lambda repressor-like DNA-binding domains"/>
    <property type="match status" value="1"/>
</dbReference>
<evidence type="ECO:0000313" key="4">
    <source>
        <dbReference type="EMBL" id="RBP72857.1"/>
    </source>
</evidence>
<dbReference type="InterPro" id="IPR001387">
    <property type="entry name" value="Cro/C1-type_HTH"/>
</dbReference>
<name>A0A366IK96_9MICO</name>
<dbReference type="GO" id="GO:0003677">
    <property type="term" value="F:DNA binding"/>
    <property type="evidence" value="ECO:0007669"/>
    <property type="project" value="UniProtKB-KW"/>
</dbReference>
<dbReference type="PANTHER" id="PTHR46797">
    <property type="entry name" value="HTH-TYPE TRANSCRIPTIONAL REGULATOR"/>
    <property type="match status" value="1"/>
</dbReference>
<protein>
    <submittedName>
        <fullName evidence="4">Helix-turn-helix protein</fullName>
    </submittedName>
</protein>
<dbReference type="GO" id="GO:0003700">
    <property type="term" value="F:DNA-binding transcription factor activity"/>
    <property type="evidence" value="ECO:0007669"/>
    <property type="project" value="TreeGrafter"/>
</dbReference>
<dbReference type="Gene3D" id="1.10.260.40">
    <property type="entry name" value="lambda repressor-like DNA-binding domains"/>
    <property type="match status" value="1"/>
</dbReference>
<dbReference type="GO" id="GO:0005829">
    <property type="term" value="C:cytosol"/>
    <property type="evidence" value="ECO:0007669"/>
    <property type="project" value="TreeGrafter"/>
</dbReference>
<reference evidence="4 5" key="1">
    <citation type="submission" date="2018-06" db="EMBL/GenBank/DDBJ databases">
        <title>Freshwater and sediment microbial communities from various areas in North America, analyzing microbe dynamics in response to fracking.</title>
        <authorList>
            <person name="Lamendella R."/>
        </authorList>
    </citation>
    <scope>NUCLEOTIDE SEQUENCE [LARGE SCALE GENOMIC DNA]</scope>
    <source>
        <strain evidence="4 5">3b_TX</strain>
    </source>
</reference>
<accession>A0A366IK96</accession>